<sequence>MRARCRAAGAHPRYGGGASTWGAVERSARSAEGAARPSRHRSPARGRPTRLRRACRPEAPRRLPRSMRPPSLSSTARPPTAPCRPSRTGISEALPSITKEGILLSENAAALSRNTMDGKQVKKLVAIVVAALVFLFFQFACPVPAGLERTAMSAVGILLACIILWVTEALPFIVTVVLIFFLIPVTGILPYAATETQASVFNSSSLLVPIYCLFVFTVSGAVMSTPLPYRVASAALKFAGNSTTKLIVGFSVATSVLSMFVSDLAASAIFIGIGLSIVEANGGVKGKSGLAKALTVSVAAAAAIGGIGTPIGNSLNILCMTLVETYMGVRVTFLAWCAVNIPLALVVSVISGLWCAKAFKIEKIKPEALSVVSAKLADYGKMTAIEIKLIVWFVIAFGLMIMSTWFPQINSMLVAFAFTIIAFVPGINLLSKEQYYKNIPWEIIMMIIGVQALATGLVGTGVAAWFVNTVLAGASSWPLLLVVLVMCVITMILHICIPVGPPTVSVAVPLMIALAATTGVNGAVIACIGGILGGVTTWLPIDSIMMICYEKGWISMAEWLKKAWVPTAVLCVLSALYLPAMTGLMGY</sequence>
<feature type="transmembrane region" description="Helical" evidence="9">
    <location>
        <begin position="563"/>
        <end position="584"/>
    </location>
</feature>
<evidence type="ECO:0000256" key="7">
    <source>
        <dbReference type="ARBA" id="ARBA00031174"/>
    </source>
</evidence>
<reference evidence="10 11" key="1">
    <citation type="journal article" date="2019" name="Nat. Med.">
        <title>A library of human gut bacterial isolates paired with longitudinal multiomics data enables mechanistic microbiome research.</title>
        <authorList>
            <person name="Poyet M."/>
            <person name="Groussin M."/>
            <person name="Gibbons S.M."/>
            <person name="Avila-Pacheco J."/>
            <person name="Jiang X."/>
            <person name="Kearney S.M."/>
            <person name="Perrotta A.R."/>
            <person name="Berdy B."/>
            <person name="Zhao S."/>
            <person name="Lieberman T.D."/>
            <person name="Swanson P.K."/>
            <person name="Smith M."/>
            <person name="Roesemann S."/>
            <person name="Alexander J.E."/>
            <person name="Rich S.A."/>
            <person name="Livny J."/>
            <person name="Vlamakis H."/>
            <person name="Clish C."/>
            <person name="Bullock K."/>
            <person name="Deik A."/>
            <person name="Scott J."/>
            <person name="Pierce K.A."/>
            <person name="Xavier R.J."/>
            <person name="Alm E.J."/>
        </authorList>
    </citation>
    <scope>NUCLEOTIDE SEQUENCE [LARGE SCALE GENOMIC DNA]</scope>
    <source>
        <strain evidence="10 11">BIOML-A1</strain>
    </source>
</reference>
<comment type="caution">
    <text evidence="10">The sequence shown here is derived from an EMBL/GenBank/DDBJ whole genome shotgun (WGS) entry which is preliminary data.</text>
</comment>
<keyword evidence="4 9" id="KW-0812">Transmembrane</keyword>
<feature type="transmembrane region" description="Helical" evidence="9">
    <location>
        <begin position="443"/>
        <end position="467"/>
    </location>
</feature>
<gene>
    <name evidence="10" type="ORF">GKG38_04520</name>
</gene>
<evidence type="ECO:0000313" key="10">
    <source>
        <dbReference type="EMBL" id="MSA94334.1"/>
    </source>
</evidence>
<feature type="transmembrane region" description="Helical" evidence="9">
    <location>
        <begin position="389"/>
        <end position="406"/>
    </location>
</feature>
<dbReference type="Proteomes" id="UP000462865">
    <property type="component" value="Unassembled WGS sequence"/>
</dbReference>
<feature type="transmembrane region" description="Helical" evidence="9">
    <location>
        <begin position="172"/>
        <end position="194"/>
    </location>
</feature>
<feature type="transmembrane region" description="Helical" evidence="9">
    <location>
        <begin position="124"/>
        <end position="143"/>
    </location>
</feature>
<dbReference type="InterPro" id="IPR001898">
    <property type="entry name" value="SLC13A/DASS"/>
</dbReference>
<evidence type="ECO:0000256" key="9">
    <source>
        <dbReference type="SAM" id="Phobius"/>
    </source>
</evidence>
<keyword evidence="6 9" id="KW-0472">Membrane</keyword>
<feature type="transmembrane region" description="Helical" evidence="9">
    <location>
        <begin position="333"/>
        <end position="356"/>
    </location>
</feature>
<evidence type="ECO:0000256" key="1">
    <source>
        <dbReference type="ARBA" id="ARBA00004141"/>
    </source>
</evidence>
<feature type="transmembrane region" description="Helical" evidence="9">
    <location>
        <begin position="512"/>
        <end position="535"/>
    </location>
</feature>
<feature type="transmembrane region" description="Helical" evidence="9">
    <location>
        <begin position="479"/>
        <end position="500"/>
    </location>
</feature>
<feature type="transmembrane region" description="Helical" evidence="9">
    <location>
        <begin position="247"/>
        <end position="278"/>
    </location>
</feature>
<protein>
    <recommendedName>
        <fullName evidence="3">Sodium-dependent dicarboxylate transporter SdcS</fullName>
    </recommendedName>
    <alternativeName>
        <fullName evidence="7">Na(+)/dicarboxylate symporter</fullName>
    </alternativeName>
</protein>
<evidence type="ECO:0000256" key="6">
    <source>
        <dbReference type="ARBA" id="ARBA00023136"/>
    </source>
</evidence>
<comment type="subcellular location">
    <subcellularLocation>
        <location evidence="1">Membrane</location>
        <topology evidence="1">Multi-pass membrane protein</topology>
    </subcellularLocation>
</comment>
<dbReference type="GO" id="GO:0008514">
    <property type="term" value="F:organic anion transmembrane transporter activity"/>
    <property type="evidence" value="ECO:0007669"/>
    <property type="project" value="UniProtKB-ARBA"/>
</dbReference>
<dbReference type="PANTHER" id="PTHR10283">
    <property type="entry name" value="SOLUTE CARRIER FAMILY 13 MEMBER"/>
    <property type="match status" value="1"/>
</dbReference>
<feature type="compositionally biased region" description="Basic residues" evidence="8">
    <location>
        <begin position="37"/>
        <end position="54"/>
    </location>
</feature>
<comment type="similarity">
    <text evidence="2">Belongs to the SLC13A/DASS transporter (TC 2.A.47) family. NADC subfamily.</text>
</comment>
<evidence type="ECO:0000256" key="4">
    <source>
        <dbReference type="ARBA" id="ARBA00022692"/>
    </source>
</evidence>
<evidence type="ECO:0000313" key="11">
    <source>
        <dbReference type="Proteomes" id="UP000462865"/>
    </source>
</evidence>
<proteinExistence type="inferred from homology"/>
<dbReference type="PANTHER" id="PTHR10283:SF82">
    <property type="entry name" value="SOLUTE CARRIER FAMILY 13 MEMBER 2"/>
    <property type="match status" value="1"/>
</dbReference>
<name>A0A7K0I8D6_9ACTN</name>
<feature type="transmembrane region" description="Helical" evidence="9">
    <location>
        <begin position="412"/>
        <end position="431"/>
    </location>
</feature>
<evidence type="ECO:0000256" key="8">
    <source>
        <dbReference type="SAM" id="MobiDB-lite"/>
    </source>
</evidence>
<dbReference type="GO" id="GO:1905039">
    <property type="term" value="P:carboxylic acid transmembrane transport"/>
    <property type="evidence" value="ECO:0007669"/>
    <property type="project" value="UniProtKB-ARBA"/>
</dbReference>
<keyword evidence="5 9" id="KW-1133">Transmembrane helix</keyword>
<evidence type="ECO:0000256" key="3">
    <source>
        <dbReference type="ARBA" id="ARBA00020150"/>
    </source>
</evidence>
<evidence type="ECO:0000256" key="5">
    <source>
        <dbReference type="ARBA" id="ARBA00022989"/>
    </source>
</evidence>
<accession>A0A7K0I8D6</accession>
<evidence type="ECO:0000256" key="2">
    <source>
        <dbReference type="ARBA" id="ARBA00006772"/>
    </source>
</evidence>
<dbReference type="EMBL" id="WKZA01000012">
    <property type="protein sequence ID" value="MSA94334.1"/>
    <property type="molecule type" value="Genomic_DNA"/>
</dbReference>
<feature type="transmembrane region" description="Helical" evidence="9">
    <location>
        <begin position="290"/>
        <end position="313"/>
    </location>
</feature>
<organism evidence="10 11">
    <name type="scientific">Gordonibacter urolithinfaciens</name>
    <dbReference type="NCBI Taxonomy" id="1335613"/>
    <lineage>
        <taxon>Bacteria</taxon>
        <taxon>Bacillati</taxon>
        <taxon>Actinomycetota</taxon>
        <taxon>Coriobacteriia</taxon>
        <taxon>Eggerthellales</taxon>
        <taxon>Eggerthellaceae</taxon>
        <taxon>Gordonibacter</taxon>
    </lineage>
</organism>
<feature type="transmembrane region" description="Helical" evidence="9">
    <location>
        <begin position="206"/>
        <end position="227"/>
    </location>
</feature>
<dbReference type="GO" id="GO:0005886">
    <property type="term" value="C:plasma membrane"/>
    <property type="evidence" value="ECO:0007669"/>
    <property type="project" value="TreeGrafter"/>
</dbReference>
<dbReference type="Pfam" id="PF00939">
    <property type="entry name" value="Na_sulph_symp"/>
    <property type="match status" value="1"/>
</dbReference>
<feature type="region of interest" description="Disordered" evidence="8">
    <location>
        <begin position="1"/>
        <end position="90"/>
    </location>
</feature>
<dbReference type="AlphaFoldDB" id="A0A7K0I8D6"/>